<feature type="transmembrane region" description="Helical" evidence="3">
    <location>
        <begin position="184"/>
        <end position="204"/>
    </location>
</feature>
<dbReference type="AlphaFoldDB" id="A0A6H1Q4C5"/>
<dbReference type="Pfam" id="PF00364">
    <property type="entry name" value="Biotin_lipoyl"/>
    <property type="match status" value="1"/>
</dbReference>
<name>A0A6H1Q4C5_9PROT</name>
<dbReference type="RefSeq" id="WP_168607205.1">
    <property type="nucleotide sequence ID" value="NZ_CP038852.1"/>
</dbReference>
<evidence type="ECO:0000259" key="4">
    <source>
        <dbReference type="Pfam" id="PF00364"/>
    </source>
</evidence>
<sequence length="445" mass="50319">MNEDKNIKIARLIGLEKKVREALSKDELNFILVNEIREIVDFTNAFLLKQTPTGTFNVEAISDLAIVDRTAPLVTFIEKIVNHKDHNQPKDIINIDIQDFAKKNKLTKNKNLPNILILIPIHSPQKGHQGFVAINKESEINDSEIELLKHLSGTFGHAFNSFISTFPIKESLKKYFSGKNKWKTIVIILLIIFFPVSMTTTAPVEVVAKNPSLITAPFNGVIKKIIVNNNDTVESGDLLAVLEDNDLINQYNLAKQTLQVAEKELLRTRQSSFSDNTEKSKLAELQSQVLLKKAEMNYANEKLEMTKILSSINGVAIVENTLDWQGKPVNVGEKIMTIADPNLVEFLIWLPVKDSIIINNKAKVKIFLDINPINSLKGKVLRASYKPYLSPSEVLSYKLVSSLNENQEIPRLGLRGTAKIYGSRVTLFYYLFRKPITYMRQFIGI</sequence>
<dbReference type="InterPro" id="IPR050465">
    <property type="entry name" value="UPF0194_transport"/>
</dbReference>
<dbReference type="EMBL" id="CP038852">
    <property type="protein sequence ID" value="QIZ21350.1"/>
    <property type="molecule type" value="Genomic_DNA"/>
</dbReference>
<dbReference type="InterPro" id="IPR000089">
    <property type="entry name" value="Biotin_lipoyl"/>
</dbReference>
<dbReference type="SUPFAM" id="SSF111369">
    <property type="entry name" value="HlyD-like secretion proteins"/>
    <property type="match status" value="1"/>
</dbReference>
<gene>
    <name evidence="5" type="ORF">E5R92_06080</name>
</gene>
<dbReference type="KEGG" id="peg:E5R92_06080"/>
<dbReference type="Proteomes" id="UP000501094">
    <property type="component" value="Chromosome"/>
</dbReference>
<dbReference type="GO" id="GO:0030313">
    <property type="term" value="C:cell envelope"/>
    <property type="evidence" value="ECO:0007669"/>
    <property type="project" value="UniProtKB-SubCell"/>
</dbReference>
<evidence type="ECO:0000256" key="2">
    <source>
        <dbReference type="ARBA" id="ARBA00023054"/>
    </source>
</evidence>
<keyword evidence="2" id="KW-0175">Coiled coil</keyword>
<comment type="subcellular location">
    <subcellularLocation>
        <location evidence="1">Cell envelope</location>
    </subcellularLocation>
</comment>
<evidence type="ECO:0000313" key="6">
    <source>
        <dbReference type="Proteomes" id="UP000501094"/>
    </source>
</evidence>
<accession>A0A6H1Q4C5</accession>
<feature type="domain" description="Lipoyl-binding" evidence="4">
    <location>
        <begin position="214"/>
        <end position="242"/>
    </location>
</feature>
<evidence type="ECO:0000313" key="5">
    <source>
        <dbReference type="EMBL" id="QIZ21350.1"/>
    </source>
</evidence>
<proteinExistence type="predicted"/>
<keyword evidence="3" id="KW-1133">Transmembrane helix</keyword>
<keyword evidence="6" id="KW-1185">Reference proteome</keyword>
<keyword evidence="3" id="KW-0472">Membrane</keyword>
<reference evidence="5 6" key="1">
    <citation type="journal article" date="2020" name="Nat. Microbiol.">
        <title>Lysogenic host-virus interactions in SAR11 marine bacteria.</title>
        <authorList>
            <person name="Morris R.M."/>
            <person name="Cain K.R."/>
            <person name="Hvorecny K.L."/>
            <person name="Kollman J.M."/>
        </authorList>
    </citation>
    <scope>NUCLEOTIDE SEQUENCE [LARGE SCALE GENOMIC DNA]</scope>
    <source>
        <strain evidence="5 6">NP1</strain>
    </source>
</reference>
<evidence type="ECO:0000256" key="1">
    <source>
        <dbReference type="ARBA" id="ARBA00004196"/>
    </source>
</evidence>
<dbReference type="Gene3D" id="2.40.50.100">
    <property type="match status" value="1"/>
</dbReference>
<protein>
    <submittedName>
        <fullName evidence="5">HlyD family efflux transporter periplasmic adaptor subunit</fullName>
    </submittedName>
</protein>
<dbReference type="PANTHER" id="PTHR32347">
    <property type="entry name" value="EFFLUX SYSTEM COMPONENT YKNX-RELATED"/>
    <property type="match status" value="1"/>
</dbReference>
<organism evidence="5 6">
    <name type="scientific">Candidatus Pelagibacter giovannonii</name>
    <dbReference type="NCBI Taxonomy" id="2563896"/>
    <lineage>
        <taxon>Bacteria</taxon>
        <taxon>Pseudomonadati</taxon>
        <taxon>Pseudomonadota</taxon>
        <taxon>Alphaproteobacteria</taxon>
        <taxon>Candidatus Pelagibacterales</taxon>
        <taxon>Candidatus Pelagibacteraceae</taxon>
        <taxon>Candidatus Pelagibacter</taxon>
    </lineage>
</organism>
<evidence type="ECO:0000256" key="3">
    <source>
        <dbReference type="SAM" id="Phobius"/>
    </source>
</evidence>
<dbReference type="PANTHER" id="PTHR32347:SF23">
    <property type="entry name" value="BLL5650 PROTEIN"/>
    <property type="match status" value="1"/>
</dbReference>
<keyword evidence="3" id="KW-0812">Transmembrane</keyword>